<dbReference type="Pfam" id="PF06429">
    <property type="entry name" value="Flg_bbr_C"/>
    <property type="match status" value="1"/>
</dbReference>
<evidence type="ECO:0000256" key="5">
    <source>
        <dbReference type="RuleBase" id="RU362116"/>
    </source>
</evidence>
<proteinExistence type="inferred from homology"/>
<dbReference type="PANTHER" id="PTHR30435">
    <property type="entry name" value="FLAGELLAR PROTEIN"/>
    <property type="match status" value="1"/>
</dbReference>
<evidence type="ECO:0000256" key="2">
    <source>
        <dbReference type="ARBA" id="ARBA00009677"/>
    </source>
</evidence>
<feature type="domain" description="Flagellar basal-body/hook protein C-terminal" evidence="7">
    <location>
        <begin position="367"/>
        <end position="412"/>
    </location>
</feature>
<dbReference type="Gene3D" id="2.60.98.20">
    <property type="entry name" value="Flagellar hook protein FlgE"/>
    <property type="match status" value="1"/>
</dbReference>
<dbReference type="InterPro" id="IPR010930">
    <property type="entry name" value="Flg_bb/hook_C_dom"/>
</dbReference>
<dbReference type="Pfam" id="PF07559">
    <property type="entry name" value="FlgE_D2"/>
    <property type="match status" value="1"/>
</dbReference>
<evidence type="ECO:0000313" key="10">
    <source>
        <dbReference type="EMBL" id="MEK8090586.1"/>
    </source>
</evidence>
<comment type="caution">
    <text evidence="10">The sequence shown here is derived from an EMBL/GenBank/DDBJ whole genome shotgun (WGS) entry which is preliminary data.</text>
</comment>
<evidence type="ECO:0000259" key="9">
    <source>
        <dbReference type="Pfam" id="PF22692"/>
    </source>
</evidence>
<comment type="function">
    <text evidence="5">A flexible structure which links the flagellar filament to the drive apparatus in the basal body.</text>
</comment>
<dbReference type="PANTHER" id="PTHR30435:SF1">
    <property type="entry name" value="FLAGELLAR HOOK PROTEIN FLGE"/>
    <property type="match status" value="1"/>
</dbReference>
<evidence type="ECO:0000313" key="11">
    <source>
        <dbReference type="Proteomes" id="UP001446205"/>
    </source>
</evidence>
<comment type="subcellular location">
    <subcellularLocation>
        <location evidence="1 5">Bacterial flagellum basal body</location>
    </subcellularLocation>
</comment>
<dbReference type="Pfam" id="PF00460">
    <property type="entry name" value="Flg_bb_rod"/>
    <property type="match status" value="1"/>
</dbReference>
<dbReference type="InterPro" id="IPR037925">
    <property type="entry name" value="FlgE/F/G-like"/>
</dbReference>
<dbReference type="InterPro" id="IPR011491">
    <property type="entry name" value="FlgE_D2"/>
</dbReference>
<keyword evidence="11" id="KW-1185">Reference proteome</keyword>
<dbReference type="InterPro" id="IPR020013">
    <property type="entry name" value="Flagellar_FlgE/F/G"/>
</dbReference>
<keyword evidence="10" id="KW-0966">Cell projection</keyword>
<dbReference type="SUPFAM" id="SSF117143">
    <property type="entry name" value="Flagellar hook protein flgE"/>
    <property type="match status" value="1"/>
</dbReference>
<dbReference type="EMBL" id="JBBPCO010000013">
    <property type="protein sequence ID" value="MEK8090586.1"/>
    <property type="molecule type" value="Genomic_DNA"/>
</dbReference>
<feature type="domain" description="Flagellar hook protein FlgE/F/G-like D1" evidence="9">
    <location>
        <begin position="85"/>
        <end position="145"/>
    </location>
</feature>
<reference evidence="10 11" key="1">
    <citation type="submission" date="2024-04" db="EMBL/GenBank/DDBJ databases">
        <authorList>
            <person name="Abashina T."/>
            <person name="Shaikin A."/>
        </authorList>
    </citation>
    <scope>NUCLEOTIDE SEQUENCE [LARGE SCALE GENOMIC DNA]</scope>
    <source>
        <strain evidence="10 11">AAFK</strain>
    </source>
</reference>
<organism evidence="10 11">
    <name type="scientific">Thermithiobacillus plumbiphilus</name>
    <dbReference type="NCBI Taxonomy" id="1729899"/>
    <lineage>
        <taxon>Bacteria</taxon>
        <taxon>Pseudomonadati</taxon>
        <taxon>Pseudomonadota</taxon>
        <taxon>Acidithiobacillia</taxon>
        <taxon>Acidithiobacillales</taxon>
        <taxon>Thermithiobacillaceae</taxon>
        <taxon>Thermithiobacillus</taxon>
    </lineage>
</organism>
<dbReference type="InterPro" id="IPR019776">
    <property type="entry name" value="Flagellar_basal_body_rod_CS"/>
</dbReference>
<dbReference type="InterPro" id="IPR053967">
    <property type="entry name" value="LlgE_F_G-like_D1"/>
</dbReference>
<dbReference type="NCBIfam" id="NF004238">
    <property type="entry name" value="PRK05682.1-1"/>
    <property type="match status" value="1"/>
</dbReference>
<dbReference type="Proteomes" id="UP001446205">
    <property type="component" value="Unassembled WGS sequence"/>
</dbReference>
<feature type="domain" description="Flagellar basal body rod protein N-terminal" evidence="6">
    <location>
        <begin position="3"/>
        <end position="33"/>
    </location>
</feature>
<accession>A0ABU9DC79</accession>
<dbReference type="NCBIfam" id="TIGR03506">
    <property type="entry name" value="FlgEFG_subfam"/>
    <property type="match status" value="1"/>
</dbReference>
<keyword evidence="4 5" id="KW-0975">Bacterial flagellum</keyword>
<dbReference type="RefSeq" id="WP_341371641.1">
    <property type="nucleotide sequence ID" value="NZ_JBBPCO010000013.1"/>
</dbReference>
<evidence type="ECO:0000256" key="1">
    <source>
        <dbReference type="ARBA" id="ARBA00004117"/>
    </source>
</evidence>
<evidence type="ECO:0000256" key="4">
    <source>
        <dbReference type="ARBA" id="ARBA00023143"/>
    </source>
</evidence>
<protein>
    <recommendedName>
        <fullName evidence="3 5">Flagellar hook protein FlgE</fullName>
    </recommendedName>
</protein>
<keyword evidence="10" id="KW-0969">Cilium</keyword>
<comment type="similarity">
    <text evidence="2 5">Belongs to the flagella basal body rod proteins family.</text>
</comment>
<dbReference type="PROSITE" id="PS00588">
    <property type="entry name" value="FLAGELLA_BB_ROD"/>
    <property type="match status" value="1"/>
</dbReference>
<evidence type="ECO:0000259" key="8">
    <source>
        <dbReference type="Pfam" id="PF07559"/>
    </source>
</evidence>
<name>A0ABU9DC79_9PROT</name>
<sequence>MSLRTGLSGLNAAATDLNVIGNNVSNANTVGFKKANAHFADSYAAAIANTAPTMGQTGIGVQVARIATEFTQGNIDVTNNPLDIAINGGGFFRLNDNGSNVYSRNGQFSIDKEGYVVNDGGARLTGYQVANGTVTGQLGDMRIDTADIAPKSSASVLANVNLPAVATPPTVTTFDANDPNSYNNATSLTVYDSLGVAHLATTYFVKTATDGQWNVYYQLDDGTGTTSTGTSTPSNLLTTLQFDDQGKVTSGGTAKLNVSSWGSGAAGSTIDFDLGSSTFYDSPFSVNTLTADGNASGRLSGLNVGADGNLFGRYSNGQSQVLGRVALSNFTNPNGLQNIGDNLWAATYASGDPLTGAPGSSNLGLLQSGAVEASNVDLTEELVAMITAQRTYQANAQTIKTEDQILQTLLTLR</sequence>
<dbReference type="InterPro" id="IPR037058">
    <property type="entry name" value="Falgellar_hook_FlgE_sf"/>
</dbReference>
<evidence type="ECO:0000256" key="3">
    <source>
        <dbReference type="ARBA" id="ARBA00019015"/>
    </source>
</evidence>
<dbReference type="Pfam" id="PF22692">
    <property type="entry name" value="LlgE_F_G_D1"/>
    <property type="match status" value="1"/>
</dbReference>
<evidence type="ECO:0000259" key="7">
    <source>
        <dbReference type="Pfam" id="PF06429"/>
    </source>
</evidence>
<keyword evidence="10" id="KW-0282">Flagellum</keyword>
<gene>
    <name evidence="10" type="primary">flgE</name>
    <name evidence="10" type="ORF">WOB96_12555</name>
</gene>
<dbReference type="InterPro" id="IPR001444">
    <property type="entry name" value="Flag_bb_rod_N"/>
</dbReference>
<evidence type="ECO:0000259" key="6">
    <source>
        <dbReference type="Pfam" id="PF00460"/>
    </source>
</evidence>
<feature type="domain" description="Flagellar hook protein FlgE D2" evidence="8">
    <location>
        <begin position="161"/>
        <end position="293"/>
    </location>
</feature>